<dbReference type="InterPro" id="IPR008331">
    <property type="entry name" value="Ferritin_DPS_dom"/>
</dbReference>
<dbReference type="PANTHER" id="PTHR11431">
    <property type="entry name" value="FERRITIN"/>
    <property type="match status" value="1"/>
</dbReference>
<evidence type="ECO:0000256" key="6">
    <source>
        <dbReference type="PIRSR" id="PIRSR601519-1"/>
    </source>
</evidence>
<dbReference type="InterPro" id="IPR009078">
    <property type="entry name" value="Ferritin-like_SF"/>
</dbReference>
<feature type="binding site" evidence="6">
    <location>
        <position position="95"/>
    </location>
    <ligand>
        <name>Fe cation</name>
        <dbReference type="ChEBI" id="CHEBI:24875"/>
        <label>1</label>
    </ligand>
</feature>
<dbReference type="SUPFAM" id="SSF47240">
    <property type="entry name" value="Ferritin-like"/>
    <property type="match status" value="1"/>
</dbReference>
<comment type="similarity">
    <text evidence="1 7">Belongs to the ferritin family. Prokaryotic subfamily.</text>
</comment>
<feature type="binding site" evidence="6">
    <location>
        <position position="54"/>
    </location>
    <ligand>
        <name>Fe cation</name>
        <dbReference type="ChEBI" id="CHEBI:24875"/>
        <label>1</label>
    </ligand>
</feature>
<feature type="binding site" evidence="6">
    <location>
        <position position="18"/>
    </location>
    <ligand>
        <name>Fe cation</name>
        <dbReference type="ChEBI" id="CHEBI:24875"/>
        <label>1</label>
    </ligand>
</feature>
<dbReference type="Pfam" id="PF00210">
    <property type="entry name" value="Ferritin"/>
    <property type="match status" value="1"/>
</dbReference>
<name>A0A7X1B5B4_9BACT</name>
<proteinExistence type="inferred from homology"/>
<evidence type="ECO:0000313" key="9">
    <source>
        <dbReference type="EMBL" id="MBC2605906.1"/>
    </source>
</evidence>
<dbReference type="InterPro" id="IPR041719">
    <property type="entry name" value="Ferritin_prok"/>
</dbReference>
<dbReference type="EC" id="1.16.3.2" evidence="7"/>
<keyword evidence="10" id="KW-1185">Reference proteome</keyword>
<dbReference type="GO" id="GO:0006826">
    <property type="term" value="P:iron ion transport"/>
    <property type="evidence" value="ECO:0007669"/>
    <property type="project" value="InterPro"/>
</dbReference>
<organism evidence="9 10">
    <name type="scientific">Pelagicoccus albus</name>
    <dbReference type="NCBI Taxonomy" id="415222"/>
    <lineage>
        <taxon>Bacteria</taxon>
        <taxon>Pseudomonadati</taxon>
        <taxon>Verrucomicrobiota</taxon>
        <taxon>Opitutia</taxon>
        <taxon>Puniceicoccales</taxon>
        <taxon>Pelagicoccaceae</taxon>
        <taxon>Pelagicoccus</taxon>
    </lineage>
</organism>
<accession>A0A7X1B5B4</accession>
<evidence type="ECO:0000256" key="4">
    <source>
        <dbReference type="ARBA" id="ARBA00023002"/>
    </source>
</evidence>
<dbReference type="EMBL" id="JACHVC010000007">
    <property type="protein sequence ID" value="MBC2605906.1"/>
    <property type="molecule type" value="Genomic_DNA"/>
</dbReference>
<evidence type="ECO:0000259" key="8">
    <source>
        <dbReference type="PROSITE" id="PS50905"/>
    </source>
</evidence>
<evidence type="ECO:0000256" key="1">
    <source>
        <dbReference type="ARBA" id="ARBA00006950"/>
    </source>
</evidence>
<evidence type="ECO:0000256" key="7">
    <source>
        <dbReference type="RuleBase" id="RU361145"/>
    </source>
</evidence>
<dbReference type="Proteomes" id="UP000526501">
    <property type="component" value="Unassembled WGS sequence"/>
</dbReference>
<dbReference type="GO" id="GO:0006879">
    <property type="term" value="P:intracellular iron ion homeostasis"/>
    <property type="evidence" value="ECO:0007669"/>
    <property type="project" value="UniProtKB-KW"/>
</dbReference>
<dbReference type="AlphaFoldDB" id="A0A7X1B5B4"/>
<evidence type="ECO:0000313" key="10">
    <source>
        <dbReference type="Proteomes" id="UP000526501"/>
    </source>
</evidence>
<comment type="catalytic activity">
    <reaction evidence="7">
        <text>4 Fe(2+) + O2 + 6 H2O = 4 iron(III) oxide-hydroxide + 12 H(+)</text>
        <dbReference type="Rhea" id="RHEA:11972"/>
        <dbReference type="ChEBI" id="CHEBI:15377"/>
        <dbReference type="ChEBI" id="CHEBI:15378"/>
        <dbReference type="ChEBI" id="CHEBI:15379"/>
        <dbReference type="ChEBI" id="CHEBI:29033"/>
        <dbReference type="ChEBI" id="CHEBI:78619"/>
        <dbReference type="EC" id="1.16.3.2"/>
    </reaction>
</comment>
<dbReference type="GO" id="GO:0008199">
    <property type="term" value="F:ferric iron binding"/>
    <property type="evidence" value="ECO:0007669"/>
    <property type="project" value="InterPro"/>
</dbReference>
<dbReference type="GO" id="GO:0005829">
    <property type="term" value="C:cytosol"/>
    <property type="evidence" value="ECO:0007669"/>
    <property type="project" value="TreeGrafter"/>
</dbReference>
<protein>
    <recommendedName>
        <fullName evidence="7">Ferritin</fullName>
        <ecNumber evidence="7">1.16.3.2</ecNumber>
    </recommendedName>
</protein>
<feature type="domain" description="Ferritin-like diiron" evidence="8">
    <location>
        <begin position="1"/>
        <end position="146"/>
    </location>
</feature>
<evidence type="ECO:0000256" key="3">
    <source>
        <dbReference type="ARBA" id="ARBA00022723"/>
    </source>
</evidence>
<keyword evidence="2 7" id="KW-0409">Iron storage</keyword>
<dbReference type="PROSITE" id="PS50905">
    <property type="entry name" value="FERRITIN_LIKE"/>
    <property type="match status" value="1"/>
</dbReference>
<feature type="binding site" evidence="6">
    <location>
        <position position="51"/>
    </location>
    <ligand>
        <name>Fe cation</name>
        <dbReference type="ChEBI" id="CHEBI:24875"/>
        <label>1</label>
    </ligand>
</feature>
<dbReference type="GO" id="GO:0042802">
    <property type="term" value="F:identical protein binding"/>
    <property type="evidence" value="ECO:0007669"/>
    <property type="project" value="UniProtKB-ARBA"/>
</dbReference>
<dbReference type="Gene3D" id="1.20.1260.10">
    <property type="match status" value="1"/>
</dbReference>
<keyword evidence="5 6" id="KW-0408">Iron</keyword>
<keyword evidence="3 6" id="KW-0479">Metal-binding</keyword>
<comment type="function">
    <text evidence="7">Iron-storage protein.</text>
</comment>
<dbReference type="InterPro" id="IPR001519">
    <property type="entry name" value="Ferritin"/>
</dbReference>
<dbReference type="PANTHER" id="PTHR11431:SF127">
    <property type="entry name" value="BACTERIAL NON-HEME FERRITIN"/>
    <property type="match status" value="1"/>
</dbReference>
<keyword evidence="4" id="KW-0560">Oxidoreductase</keyword>
<keyword evidence="7" id="KW-0963">Cytoplasm</keyword>
<dbReference type="CDD" id="cd01055">
    <property type="entry name" value="Nonheme_Ferritin"/>
    <property type="match status" value="1"/>
</dbReference>
<dbReference type="InterPro" id="IPR012347">
    <property type="entry name" value="Ferritin-like"/>
</dbReference>
<reference evidence="9 10" key="1">
    <citation type="submission" date="2020-07" db="EMBL/GenBank/DDBJ databases">
        <authorList>
            <person name="Feng X."/>
        </authorList>
    </citation>
    <scope>NUCLEOTIDE SEQUENCE [LARGE SCALE GENOMIC DNA]</scope>
    <source>
        <strain evidence="9 10">JCM23202</strain>
    </source>
</reference>
<dbReference type="GO" id="GO:0008198">
    <property type="term" value="F:ferrous iron binding"/>
    <property type="evidence" value="ECO:0007669"/>
    <property type="project" value="TreeGrafter"/>
</dbReference>
<dbReference type="FunFam" id="1.20.1260.10:FF:000001">
    <property type="entry name" value="Non-heme ferritin"/>
    <property type="match status" value="1"/>
</dbReference>
<gene>
    <name evidence="9" type="ORF">H5P27_07605</name>
</gene>
<comment type="caution">
    <text evidence="9">The sequence shown here is derived from an EMBL/GenBank/DDBJ whole genome shotgun (WGS) entry which is preliminary data.</text>
</comment>
<sequence length="168" mass="18960">MNLPVELASALNAQIGMEFQASYSYLSMSSYFEANSWDGFASWMSLQSDEERVHAMKFYTYLLDRGATVALPAIEAPEYEFSSPLAVFETSLAQEKKVTAAINNLYKIAIQTDDFATVSFLKWFLDEQVEEEKNVGDMIEKLKRAEGNPDAMLMLDNIAANRPREEGE</sequence>
<feature type="binding site" evidence="6">
    <location>
        <position position="128"/>
    </location>
    <ligand>
        <name>Fe cation</name>
        <dbReference type="ChEBI" id="CHEBI:24875"/>
        <label>1</label>
    </ligand>
</feature>
<evidence type="ECO:0000256" key="5">
    <source>
        <dbReference type="ARBA" id="ARBA00023004"/>
    </source>
</evidence>
<dbReference type="GO" id="GO:0004322">
    <property type="term" value="F:ferroxidase activity"/>
    <property type="evidence" value="ECO:0007669"/>
    <property type="project" value="TreeGrafter"/>
</dbReference>
<evidence type="ECO:0000256" key="2">
    <source>
        <dbReference type="ARBA" id="ARBA00022434"/>
    </source>
</evidence>
<comment type="subcellular location">
    <subcellularLocation>
        <location evidence="7">Cytoplasm</location>
    </subcellularLocation>
</comment>
<dbReference type="InterPro" id="IPR009040">
    <property type="entry name" value="Ferritin-like_diiron"/>
</dbReference>
<dbReference type="RefSeq" id="WP_185659794.1">
    <property type="nucleotide sequence ID" value="NZ_CAWPOO010000007.1"/>
</dbReference>